<evidence type="ECO:0000256" key="1">
    <source>
        <dbReference type="ARBA" id="ARBA00004141"/>
    </source>
</evidence>
<feature type="transmembrane region" description="Helical" evidence="11">
    <location>
        <begin position="550"/>
        <end position="574"/>
    </location>
</feature>
<accession>A0A182WZG9</accession>
<evidence type="ECO:0000313" key="13">
    <source>
        <dbReference type="EnsemblMetazoa" id="AQUA002935-PA"/>
    </source>
</evidence>
<organism evidence="13 14">
    <name type="scientific">Anopheles quadriannulatus</name>
    <name type="common">Mosquito</name>
    <dbReference type="NCBI Taxonomy" id="34691"/>
    <lineage>
        <taxon>Eukaryota</taxon>
        <taxon>Metazoa</taxon>
        <taxon>Ecdysozoa</taxon>
        <taxon>Arthropoda</taxon>
        <taxon>Hexapoda</taxon>
        <taxon>Insecta</taxon>
        <taxon>Pterygota</taxon>
        <taxon>Neoptera</taxon>
        <taxon>Endopterygota</taxon>
        <taxon>Diptera</taxon>
        <taxon>Nematocera</taxon>
        <taxon>Culicoidea</taxon>
        <taxon>Culicidae</taxon>
        <taxon>Anophelinae</taxon>
        <taxon>Anopheles</taxon>
    </lineage>
</organism>
<dbReference type="PANTHER" id="PTHR47143:SF4">
    <property type="entry name" value="TRANSIENT RECEPTOR POTENTIAL CATION CHANNEL PROTEIN PAINLESS"/>
    <property type="match status" value="1"/>
</dbReference>
<evidence type="ECO:0000256" key="9">
    <source>
        <dbReference type="ARBA" id="ARBA00023136"/>
    </source>
</evidence>
<evidence type="ECO:0000259" key="12">
    <source>
        <dbReference type="Pfam" id="PF00520"/>
    </source>
</evidence>
<dbReference type="InterPro" id="IPR005821">
    <property type="entry name" value="Ion_trans_dom"/>
</dbReference>
<proteinExistence type="predicted"/>
<dbReference type="Gene3D" id="1.25.40.20">
    <property type="entry name" value="Ankyrin repeat-containing domain"/>
    <property type="match status" value="2"/>
</dbReference>
<reference evidence="13" key="1">
    <citation type="submission" date="2020-05" db="UniProtKB">
        <authorList>
            <consortium name="EnsemblMetazoa"/>
        </authorList>
    </citation>
    <scope>IDENTIFICATION</scope>
    <source>
        <strain evidence="13">SANGQUA</strain>
    </source>
</reference>
<feature type="transmembrane region" description="Helical" evidence="11">
    <location>
        <begin position="586"/>
        <end position="608"/>
    </location>
</feature>
<evidence type="ECO:0000256" key="3">
    <source>
        <dbReference type="ARBA" id="ARBA00022606"/>
    </source>
</evidence>
<dbReference type="InterPro" id="IPR002110">
    <property type="entry name" value="Ankyrin_rpt"/>
</dbReference>
<keyword evidence="6 11" id="KW-1133">Transmembrane helix</keyword>
<evidence type="ECO:0000256" key="10">
    <source>
        <dbReference type="ARBA" id="ARBA00023303"/>
    </source>
</evidence>
<sequence length="974" mass="110628">MEQNMTNIMQELKELKEWVQGIGKERLGDAYIRQPTTLPRNSSSHCVYRQHNMSSQKFMHLSLTSPQLALAASFDANDLSEFNRALRNGANVNLRDRDSRYTVFELACKTPGKKQFIRACLNHGAVLSEKNPETSEYPIHLAALSFDSENLSELLSAPRIQVDQKYEDRTALYLLFEQIDSDNWKHVFECVKLLLKYDANINATDENSVSPIALLVTAGYDDWRKEILEYCLQNYSVNVDYRRQQARKAIAKNFPGTDIPIYDMEKVTVDVLRNKLSAGTEDEFLAAYETYCQQNDGHVPREEDRAELLSVAVYRAKLTAAQKLVDGQIVEGKFTGKPELFSGLLAKCCNRGNVQMLEWLLKIIPDDAVALINEDPLLSLLVKQIDVYKDKNKCPYFRSMGILLNDPRLEVDKIDVKKCTAMHYAVKYKIDHAQELLLAKGAYIGGENMFGDLPISEMDSFLLEKHLDSCVTNNDRKPGDEDYEVRISFANFIPPAHKPNYAKPEQVPFNGLPYEDEMRPIVRMAQSSSTKRLLRHPVISSILLLKWLKLICFFYINLVICTIFFVSFTAYVVFCYGREDAPFKLFFYFLSFAGWIYLVARELIQFLLNMRVYVRSIENGMEVLLILASGAVLMREFGDETRRVASACVILLSALEFTLLVGTLPVLSISTHMVMLKTVSKNFLKCLVLYSIILVAFAFSFYTLFRANGGNGEAGEATTDKTAAGQDGDGDDDQFNQFGEVPLALMKTAVMLTGEFEAANIKFQQSSLSYFVFALFLFFVSIVLFNLMNGLAVSDTTTIKAESEIIGITQKVFLINKYENALKTSKPIRCITERMAWLFPSNSLQLFSNNQPLKYIAVKPNQSNAIMVSSLVPRYAQDVEMGELVVQDKKLEVEGLLERNTKYGTECCIMPCLNNMDGKIVKYALEILHSRHEHVGSIEYRMSRMEQNIERMAQEQIEMKKLLQTLVTSLHAKA</sequence>
<dbReference type="Pfam" id="PF00520">
    <property type="entry name" value="Ion_trans"/>
    <property type="match status" value="1"/>
</dbReference>
<evidence type="ECO:0000256" key="8">
    <source>
        <dbReference type="ARBA" id="ARBA00023065"/>
    </source>
</evidence>
<dbReference type="STRING" id="34691.A0A182WZG9"/>
<dbReference type="GO" id="GO:0034703">
    <property type="term" value="C:cation channel complex"/>
    <property type="evidence" value="ECO:0007669"/>
    <property type="project" value="UniProtKB-ARBA"/>
</dbReference>
<keyword evidence="5" id="KW-0677">Repeat</keyword>
<keyword evidence="4 11" id="KW-0812">Transmembrane</keyword>
<dbReference type="SMART" id="SM00248">
    <property type="entry name" value="ANK"/>
    <property type="match status" value="4"/>
</dbReference>
<evidence type="ECO:0000256" key="6">
    <source>
        <dbReference type="ARBA" id="ARBA00022989"/>
    </source>
</evidence>
<evidence type="ECO:0000256" key="11">
    <source>
        <dbReference type="SAM" id="Phobius"/>
    </source>
</evidence>
<name>A0A182WZG9_ANOQN</name>
<evidence type="ECO:0000313" key="14">
    <source>
        <dbReference type="Proteomes" id="UP000076407"/>
    </source>
</evidence>
<protein>
    <recommendedName>
        <fullName evidence="12">Ion transport domain-containing protein</fullName>
    </recommendedName>
</protein>
<evidence type="ECO:0000256" key="4">
    <source>
        <dbReference type="ARBA" id="ARBA00022692"/>
    </source>
</evidence>
<keyword evidence="9 11" id="KW-0472">Membrane</keyword>
<dbReference type="PANTHER" id="PTHR47143">
    <property type="entry name" value="TRANSIENT RECEPTOR POTENTIAL CATION CHANNEL PROTEIN PAINLESS"/>
    <property type="match status" value="1"/>
</dbReference>
<dbReference type="VEuPathDB" id="VectorBase:AQUA002935"/>
<keyword evidence="7" id="KW-0040">ANK repeat</keyword>
<keyword evidence="2" id="KW-0813">Transport</keyword>
<evidence type="ECO:0000256" key="7">
    <source>
        <dbReference type="ARBA" id="ARBA00023043"/>
    </source>
</evidence>
<comment type="subcellular location">
    <subcellularLocation>
        <location evidence="1">Membrane</location>
        <topology evidence="1">Multi-pass membrane protein</topology>
    </subcellularLocation>
</comment>
<dbReference type="Proteomes" id="UP000076407">
    <property type="component" value="Unassembled WGS sequence"/>
</dbReference>
<feature type="transmembrane region" description="Helical" evidence="11">
    <location>
        <begin position="768"/>
        <end position="787"/>
    </location>
</feature>
<dbReference type="InterPro" id="IPR036770">
    <property type="entry name" value="Ankyrin_rpt-contain_sf"/>
</dbReference>
<keyword evidence="3" id="KW-0716">Sensory transduction</keyword>
<feature type="transmembrane region" description="Helical" evidence="11">
    <location>
        <begin position="644"/>
        <end position="667"/>
    </location>
</feature>
<evidence type="ECO:0000256" key="5">
    <source>
        <dbReference type="ARBA" id="ARBA00022737"/>
    </source>
</evidence>
<keyword evidence="8" id="KW-0406">Ion transport</keyword>
<keyword evidence="10" id="KW-0407">Ion channel</keyword>
<dbReference type="SUPFAM" id="SSF48403">
    <property type="entry name" value="Ankyrin repeat"/>
    <property type="match status" value="1"/>
</dbReference>
<feature type="domain" description="Ion transport" evidence="12">
    <location>
        <begin position="555"/>
        <end position="802"/>
    </location>
</feature>
<dbReference type="EnsemblMetazoa" id="AQUA002935-RA">
    <property type="protein sequence ID" value="AQUA002935-PA"/>
    <property type="gene ID" value="AQUA002935"/>
</dbReference>
<keyword evidence="14" id="KW-1185">Reference proteome</keyword>
<feature type="transmembrane region" description="Helical" evidence="11">
    <location>
        <begin position="687"/>
        <end position="705"/>
    </location>
</feature>
<dbReference type="AlphaFoldDB" id="A0A182WZG9"/>
<dbReference type="InterPro" id="IPR052076">
    <property type="entry name" value="TRP_cation_channel"/>
</dbReference>
<dbReference type="GO" id="GO:0005216">
    <property type="term" value="F:monoatomic ion channel activity"/>
    <property type="evidence" value="ECO:0007669"/>
    <property type="project" value="InterPro"/>
</dbReference>
<evidence type="ECO:0000256" key="2">
    <source>
        <dbReference type="ARBA" id="ARBA00022448"/>
    </source>
</evidence>